<dbReference type="Proteomes" id="UP001235030">
    <property type="component" value="Chromosome"/>
</dbReference>
<dbReference type="CDD" id="cd07731">
    <property type="entry name" value="ComA-like_MBL-fold"/>
    <property type="match status" value="1"/>
</dbReference>
<evidence type="ECO:0000313" key="3">
    <source>
        <dbReference type="Proteomes" id="UP001235030"/>
    </source>
</evidence>
<dbReference type="InterPro" id="IPR035681">
    <property type="entry name" value="ComA-like_MBL"/>
</dbReference>
<dbReference type="SUPFAM" id="SSF56281">
    <property type="entry name" value="Metallo-hydrolase/oxidoreductase"/>
    <property type="match status" value="1"/>
</dbReference>
<name>A0ABY9Q3P2_9FIRM</name>
<dbReference type="PANTHER" id="PTHR30619:SF1">
    <property type="entry name" value="RECOMBINATION PROTEIN 2"/>
    <property type="match status" value="1"/>
</dbReference>
<accession>A0ABY9Q3P2</accession>
<evidence type="ECO:0000259" key="1">
    <source>
        <dbReference type="SMART" id="SM00849"/>
    </source>
</evidence>
<gene>
    <name evidence="2" type="primary">comEC</name>
    <name evidence="2" type="ORF">TEMA_22030</name>
</gene>
<feature type="domain" description="Metallo-beta-lactamase" evidence="1">
    <location>
        <begin position="36"/>
        <end position="230"/>
    </location>
</feature>
<organism evidence="2 3">
    <name type="scientific">Terrisporobacter mayombei</name>
    <dbReference type="NCBI Taxonomy" id="1541"/>
    <lineage>
        <taxon>Bacteria</taxon>
        <taxon>Bacillati</taxon>
        <taxon>Bacillota</taxon>
        <taxon>Clostridia</taxon>
        <taxon>Peptostreptococcales</taxon>
        <taxon>Peptostreptococcaceae</taxon>
        <taxon>Terrisporobacter</taxon>
    </lineage>
</organism>
<dbReference type="SMART" id="SM00849">
    <property type="entry name" value="Lactamase_B"/>
    <property type="match status" value="1"/>
</dbReference>
<dbReference type="InterPro" id="IPR001279">
    <property type="entry name" value="Metallo-B-lactamas"/>
</dbReference>
<protein>
    <submittedName>
        <fullName evidence="2">ComE operon protein 3</fullName>
    </submittedName>
</protein>
<dbReference type="EMBL" id="CP101637">
    <property type="protein sequence ID" value="WMT81855.1"/>
    <property type="molecule type" value="Genomic_DNA"/>
</dbReference>
<evidence type="ECO:0000313" key="2">
    <source>
        <dbReference type="EMBL" id="WMT81855.1"/>
    </source>
</evidence>
<dbReference type="InterPro" id="IPR052159">
    <property type="entry name" value="Competence_DNA_uptake"/>
</dbReference>
<dbReference type="Gene3D" id="3.60.15.10">
    <property type="entry name" value="Ribonuclease Z/Hydroxyacylglutathione hydrolase-like"/>
    <property type="match status" value="1"/>
</dbReference>
<dbReference type="InterPro" id="IPR036866">
    <property type="entry name" value="RibonucZ/Hydroxyglut_hydro"/>
</dbReference>
<reference evidence="2 3" key="1">
    <citation type="submission" date="2022-07" db="EMBL/GenBank/DDBJ databases">
        <title>Genome sequence of Terrisporobacter mayombei DSM6539.</title>
        <authorList>
            <person name="Boeer T."/>
            <person name="Bengelsdorf F.R."/>
            <person name="Daniel R."/>
            <person name="Poehlein A."/>
        </authorList>
    </citation>
    <scope>NUCLEOTIDE SEQUENCE [LARGE SCALE GENOMIC DNA]</scope>
    <source>
        <strain evidence="2 3">DSM 6539</strain>
    </source>
</reference>
<proteinExistence type="predicted"/>
<dbReference type="PANTHER" id="PTHR30619">
    <property type="entry name" value="DNA INTERNALIZATION/COMPETENCE PROTEIN COMEC/REC2"/>
    <property type="match status" value="1"/>
</dbReference>
<dbReference type="Pfam" id="PF00753">
    <property type="entry name" value="Lactamase_B"/>
    <property type="match status" value="1"/>
</dbReference>
<keyword evidence="3" id="KW-1185">Reference proteome</keyword>
<dbReference type="RefSeq" id="WP_306665635.1">
    <property type="nucleotide sequence ID" value="NZ_CP101637.1"/>
</dbReference>
<sequence length="277" mass="31360">MIKKIKCMIIVLLLILCCGCDRYKEFLSVHIIDVGQGDCILIKTPENQNILVDGGDDNTYKIIKTYLKLNKINNLDIVIATHLDKDHIGSLDEIINNFDVKKVYTPNQKDDSSHYYDLVKACQNKKLNLNHLSKGDSIKINNTTILNVLSPSYIQDNNNQNSIVFNLEYKNMDFLFTGDCEETNEIEMTNSFELEDVDFLKVAHHGSSSSSTDNFVKEASPSIAAISCGYKNQYGHPHKSTLDTLEKYGAKAIRTDVNGDLIFYSNGYKIFSTKNYK</sequence>